<evidence type="ECO:0000256" key="2">
    <source>
        <dbReference type="ARBA" id="ARBA00023163"/>
    </source>
</evidence>
<dbReference type="GO" id="GO:0005634">
    <property type="term" value="C:nucleus"/>
    <property type="evidence" value="ECO:0007669"/>
    <property type="project" value="TreeGrafter"/>
</dbReference>
<gene>
    <name evidence="4" type="ORF">M8C21_029846</name>
</gene>
<dbReference type="Pfam" id="PF23320">
    <property type="entry name" value="Zn_SUZ12"/>
    <property type="match status" value="1"/>
</dbReference>
<name>A0AAD5CS49_AMBAR</name>
<keyword evidence="1" id="KW-0805">Transcription regulation</keyword>
<accession>A0AAD5CS49</accession>
<evidence type="ECO:0000256" key="1">
    <source>
        <dbReference type="ARBA" id="ARBA00023015"/>
    </source>
</evidence>
<evidence type="ECO:0000313" key="5">
    <source>
        <dbReference type="Proteomes" id="UP001206925"/>
    </source>
</evidence>
<protein>
    <recommendedName>
        <fullName evidence="3">Polycomb protein SUZ12-like zinc finger domain-containing protein</fullName>
    </recommendedName>
</protein>
<organism evidence="4 5">
    <name type="scientific">Ambrosia artemisiifolia</name>
    <name type="common">Common ragweed</name>
    <dbReference type="NCBI Taxonomy" id="4212"/>
    <lineage>
        <taxon>Eukaryota</taxon>
        <taxon>Viridiplantae</taxon>
        <taxon>Streptophyta</taxon>
        <taxon>Embryophyta</taxon>
        <taxon>Tracheophyta</taxon>
        <taxon>Spermatophyta</taxon>
        <taxon>Magnoliopsida</taxon>
        <taxon>eudicotyledons</taxon>
        <taxon>Gunneridae</taxon>
        <taxon>Pentapetalae</taxon>
        <taxon>asterids</taxon>
        <taxon>campanulids</taxon>
        <taxon>Asterales</taxon>
        <taxon>Asteraceae</taxon>
        <taxon>Asteroideae</taxon>
        <taxon>Heliantheae alliance</taxon>
        <taxon>Heliantheae</taxon>
        <taxon>Ambrosia</taxon>
    </lineage>
</organism>
<dbReference type="PANTHER" id="PTHR22597">
    <property type="entry name" value="POLYCOMB GROUP PROTEIN"/>
    <property type="match status" value="1"/>
</dbReference>
<feature type="non-terminal residue" evidence="4">
    <location>
        <position position="1"/>
    </location>
</feature>
<dbReference type="Proteomes" id="UP001206925">
    <property type="component" value="Unassembled WGS sequence"/>
</dbReference>
<dbReference type="EMBL" id="JAMZMK010007210">
    <property type="protein sequence ID" value="KAI7745521.1"/>
    <property type="molecule type" value="Genomic_DNA"/>
</dbReference>
<keyword evidence="2" id="KW-0804">Transcription</keyword>
<feature type="domain" description="Polycomb protein SUZ12-like zinc finger" evidence="3">
    <location>
        <begin position="101"/>
        <end position="168"/>
    </location>
</feature>
<evidence type="ECO:0000313" key="4">
    <source>
        <dbReference type="EMBL" id="KAI7745521.1"/>
    </source>
</evidence>
<evidence type="ECO:0000259" key="3">
    <source>
        <dbReference type="Pfam" id="PF23320"/>
    </source>
</evidence>
<comment type="caution">
    <text evidence="4">The sequence shown here is derived from an EMBL/GenBank/DDBJ whole genome shotgun (WGS) entry which is preliminary data.</text>
</comment>
<sequence>EGKKRCLLANVIKICPLSGTLISANISLLRNSSDSDHVCAQLSQFHEEEQREAEESLLVFFKPVDLYIILQHRAKNHPSFLQRCLYYKVQEKNNGRLVEPGNVTFNYKYYKNMLEKCEVTKNYGCPFCMAKCACYKGLKSHLLASHDHFHYEFVVHDGYEGVIVFAKTNTRASDIFGNMVHPTKDDCKPMRRRGRQTANQVGPLALDLKVLCNAESAS</sequence>
<dbReference type="GO" id="GO:0031490">
    <property type="term" value="F:chromatin DNA binding"/>
    <property type="evidence" value="ECO:0007669"/>
    <property type="project" value="TreeGrafter"/>
</dbReference>
<dbReference type="PANTHER" id="PTHR22597:SF22">
    <property type="entry name" value="POLYCOMB GROUP PROTEIN EMBRYONIC FLOWER 2-RELATED"/>
    <property type="match status" value="1"/>
</dbReference>
<keyword evidence="5" id="KW-1185">Reference proteome</keyword>
<proteinExistence type="predicted"/>
<reference evidence="4" key="1">
    <citation type="submission" date="2022-06" db="EMBL/GenBank/DDBJ databases">
        <title>Uncovering the hologenomic basis of an extraordinary plant invasion.</title>
        <authorList>
            <person name="Bieker V.C."/>
            <person name="Martin M.D."/>
            <person name="Gilbert T."/>
            <person name="Hodgins K."/>
            <person name="Battlay P."/>
            <person name="Petersen B."/>
            <person name="Wilson J."/>
        </authorList>
    </citation>
    <scope>NUCLEOTIDE SEQUENCE</scope>
    <source>
        <strain evidence="4">AA19_3_7</strain>
        <tissue evidence="4">Leaf</tissue>
    </source>
</reference>
<dbReference type="InterPro" id="IPR057540">
    <property type="entry name" value="Znf_SUZ12"/>
</dbReference>
<dbReference type="AlphaFoldDB" id="A0AAD5CS49"/>